<accession>A0A078G7T1</accession>
<dbReference type="PANTHER" id="PTHR22811">
    <property type="entry name" value="TRANSMEMBRANE EMP24 DOMAIN-CONTAINING PROTEIN"/>
    <property type="match status" value="1"/>
</dbReference>
<dbReference type="InterPro" id="IPR015720">
    <property type="entry name" value="Emp24-like"/>
</dbReference>
<keyword evidence="5 9" id="KW-1133">Transmembrane helix</keyword>
<dbReference type="EMBL" id="LK032110">
    <property type="protein sequence ID" value="CDY20688.1"/>
    <property type="molecule type" value="Genomic_DNA"/>
</dbReference>
<dbReference type="PaxDb" id="3708-A0A078G7T1"/>
<name>A0A078G7T1_BRANA</name>
<comment type="similarity">
    <text evidence="2 8">Belongs to the EMP24/GP25L family.</text>
</comment>
<evidence type="ECO:0000256" key="7">
    <source>
        <dbReference type="ARBA" id="ARBA00023136"/>
    </source>
</evidence>
<evidence type="ECO:0000256" key="6">
    <source>
        <dbReference type="ARBA" id="ARBA00023054"/>
    </source>
</evidence>
<evidence type="ECO:0000313" key="12">
    <source>
        <dbReference type="Proteomes" id="UP000028999"/>
    </source>
</evidence>
<comment type="subcellular location">
    <subcellularLocation>
        <location evidence="1 8">Membrane</location>
        <topology evidence="1 8">Single-pass type I membrane protein</topology>
    </subcellularLocation>
</comment>
<proteinExistence type="inferred from homology"/>
<feature type="domain" description="GOLD" evidence="10">
    <location>
        <begin position="47"/>
        <end position="159"/>
    </location>
</feature>
<dbReference type="GO" id="GO:0007030">
    <property type="term" value="P:Golgi organization"/>
    <property type="evidence" value="ECO:0000318"/>
    <property type="project" value="GO_Central"/>
</dbReference>
<keyword evidence="6" id="KW-0175">Coiled coil</keyword>
<keyword evidence="12" id="KW-1185">Reference proteome</keyword>
<evidence type="ECO:0000256" key="3">
    <source>
        <dbReference type="ARBA" id="ARBA00022692"/>
    </source>
</evidence>
<dbReference type="AlphaFoldDB" id="A0A078G7T1"/>
<feature type="transmembrane region" description="Helical" evidence="9">
    <location>
        <begin position="191"/>
        <end position="214"/>
    </location>
</feature>
<evidence type="ECO:0000256" key="8">
    <source>
        <dbReference type="RuleBase" id="RU003827"/>
    </source>
</evidence>
<sequence>MNTIVKFENTTKKMSAKMRHGLTTAILLFILLPYGEAIWLDVPTTGTKCVSEEIQSNIVVLADYIIISEDHSLKPTISAKVTSPYGNNLHHSENVTHGEFAFTTKESGNYIACFWADAKSHGNKDVSINVEWKTGIATKDWASIAKREKLEGVELEIRKLEGAVEAIHENLIYLRNKEADMRTVSEKTNSRVAWCSMMSLGICIVVSGLQVAYLKHYFEKKKLI</sequence>
<dbReference type="GO" id="GO:0005783">
    <property type="term" value="C:endoplasmic reticulum"/>
    <property type="evidence" value="ECO:0000318"/>
    <property type="project" value="GO_Central"/>
</dbReference>
<dbReference type="InterPro" id="IPR009038">
    <property type="entry name" value="GOLD_dom"/>
</dbReference>
<evidence type="ECO:0000256" key="1">
    <source>
        <dbReference type="ARBA" id="ARBA00004479"/>
    </source>
</evidence>
<dbReference type="GO" id="GO:0005794">
    <property type="term" value="C:Golgi apparatus"/>
    <property type="evidence" value="ECO:0000318"/>
    <property type="project" value="GO_Central"/>
</dbReference>
<keyword evidence="4" id="KW-0732">Signal</keyword>
<dbReference type="KEGG" id="bna:106345668"/>
<evidence type="ECO:0000256" key="9">
    <source>
        <dbReference type="SAM" id="Phobius"/>
    </source>
</evidence>
<organism evidence="11 12">
    <name type="scientific">Brassica napus</name>
    <name type="common">Rape</name>
    <dbReference type="NCBI Taxonomy" id="3708"/>
    <lineage>
        <taxon>Eukaryota</taxon>
        <taxon>Viridiplantae</taxon>
        <taxon>Streptophyta</taxon>
        <taxon>Embryophyta</taxon>
        <taxon>Tracheophyta</taxon>
        <taxon>Spermatophyta</taxon>
        <taxon>Magnoliopsida</taxon>
        <taxon>eudicotyledons</taxon>
        <taxon>Gunneridae</taxon>
        <taxon>Pentapetalae</taxon>
        <taxon>rosids</taxon>
        <taxon>malvids</taxon>
        <taxon>Brassicales</taxon>
        <taxon>Brassicaceae</taxon>
        <taxon>Brassiceae</taxon>
        <taxon>Brassica</taxon>
    </lineage>
</organism>
<reference evidence="11 12" key="1">
    <citation type="journal article" date="2014" name="Science">
        <title>Plant genetics. Early allopolyploid evolution in the post-Neolithic Brassica napus oilseed genome.</title>
        <authorList>
            <person name="Chalhoub B."/>
            <person name="Denoeud F."/>
            <person name="Liu S."/>
            <person name="Parkin I.A."/>
            <person name="Tang H."/>
            <person name="Wang X."/>
            <person name="Chiquet J."/>
            <person name="Belcram H."/>
            <person name="Tong C."/>
            <person name="Samans B."/>
            <person name="Correa M."/>
            <person name="Da Silva C."/>
            <person name="Just J."/>
            <person name="Falentin C."/>
            <person name="Koh C.S."/>
            <person name="Le Clainche I."/>
            <person name="Bernard M."/>
            <person name="Bento P."/>
            <person name="Noel B."/>
            <person name="Labadie K."/>
            <person name="Alberti A."/>
            <person name="Charles M."/>
            <person name="Arnaud D."/>
            <person name="Guo H."/>
            <person name="Daviaud C."/>
            <person name="Alamery S."/>
            <person name="Jabbari K."/>
            <person name="Zhao M."/>
            <person name="Edger P.P."/>
            <person name="Chelaifa H."/>
            <person name="Tack D."/>
            <person name="Lassalle G."/>
            <person name="Mestiri I."/>
            <person name="Schnel N."/>
            <person name="Le Paslier M.C."/>
            <person name="Fan G."/>
            <person name="Renault V."/>
            <person name="Bayer P.E."/>
            <person name="Golicz A.A."/>
            <person name="Manoli S."/>
            <person name="Lee T.H."/>
            <person name="Thi V.H."/>
            <person name="Chalabi S."/>
            <person name="Hu Q."/>
            <person name="Fan C."/>
            <person name="Tollenaere R."/>
            <person name="Lu Y."/>
            <person name="Battail C."/>
            <person name="Shen J."/>
            <person name="Sidebottom C.H."/>
            <person name="Wang X."/>
            <person name="Canaguier A."/>
            <person name="Chauveau A."/>
            <person name="Berard A."/>
            <person name="Deniot G."/>
            <person name="Guan M."/>
            <person name="Liu Z."/>
            <person name="Sun F."/>
            <person name="Lim Y.P."/>
            <person name="Lyons E."/>
            <person name="Town C.D."/>
            <person name="Bancroft I."/>
            <person name="Wang X."/>
            <person name="Meng J."/>
            <person name="Ma J."/>
            <person name="Pires J.C."/>
            <person name="King G.J."/>
            <person name="Brunel D."/>
            <person name="Delourme R."/>
            <person name="Renard M."/>
            <person name="Aury J.M."/>
            <person name="Adams K.L."/>
            <person name="Batley J."/>
            <person name="Snowdon R.J."/>
            <person name="Tost J."/>
            <person name="Edwards D."/>
            <person name="Zhou Y."/>
            <person name="Hua W."/>
            <person name="Sharpe A.G."/>
            <person name="Paterson A.H."/>
            <person name="Guan C."/>
            <person name="Wincker P."/>
        </authorList>
    </citation>
    <scope>NUCLEOTIDE SEQUENCE [LARGE SCALE GENOMIC DNA]</scope>
    <source>
        <strain evidence="12">cv. Darmor-bzh</strain>
    </source>
</reference>
<dbReference type="PROSITE" id="PS50866">
    <property type="entry name" value="GOLD"/>
    <property type="match status" value="1"/>
</dbReference>
<evidence type="ECO:0000256" key="2">
    <source>
        <dbReference type="ARBA" id="ARBA00007104"/>
    </source>
</evidence>
<dbReference type="Proteomes" id="UP000028999">
    <property type="component" value="Unassembled WGS sequence"/>
</dbReference>
<gene>
    <name evidence="11" type="primary">BnaC08g13700D</name>
    <name evidence="11" type="ORF">GSBRNA2T00012876001</name>
</gene>
<evidence type="ECO:0000259" key="10">
    <source>
        <dbReference type="PROSITE" id="PS50866"/>
    </source>
</evidence>
<dbReference type="Gramene" id="CDY20688">
    <property type="protein sequence ID" value="CDY20688"/>
    <property type="gene ID" value="GSBRNA2T00012876001"/>
</dbReference>
<evidence type="ECO:0000256" key="5">
    <source>
        <dbReference type="ARBA" id="ARBA00022989"/>
    </source>
</evidence>
<dbReference type="OrthoDB" id="759142at2759"/>
<dbReference type="SMR" id="A0A078G7T1"/>
<dbReference type="GO" id="GO:0005793">
    <property type="term" value="C:endoplasmic reticulum-Golgi intermediate compartment"/>
    <property type="evidence" value="ECO:0000318"/>
    <property type="project" value="GO_Central"/>
</dbReference>
<keyword evidence="3 8" id="KW-0812">Transmembrane</keyword>
<evidence type="ECO:0000313" key="11">
    <source>
        <dbReference type="EMBL" id="CDY20688.1"/>
    </source>
</evidence>
<dbReference type="SMART" id="SM01190">
    <property type="entry name" value="EMP24_GP25L"/>
    <property type="match status" value="1"/>
</dbReference>
<dbReference type="Pfam" id="PF01105">
    <property type="entry name" value="EMP24_GP25L"/>
    <property type="match status" value="1"/>
</dbReference>
<keyword evidence="7 9" id="KW-0472">Membrane</keyword>
<dbReference type="GO" id="GO:0006888">
    <property type="term" value="P:endoplasmic reticulum to Golgi vesicle-mediated transport"/>
    <property type="evidence" value="ECO:0000318"/>
    <property type="project" value="GO_Central"/>
</dbReference>
<dbReference type="STRING" id="3708.A0A078G7T1"/>
<dbReference type="GO" id="GO:0016020">
    <property type="term" value="C:membrane"/>
    <property type="evidence" value="ECO:0007669"/>
    <property type="project" value="UniProtKB-SubCell"/>
</dbReference>
<protein>
    <submittedName>
        <fullName evidence="11">BnaC08g13700D protein</fullName>
    </submittedName>
</protein>
<dbReference type="GO" id="GO:0030134">
    <property type="term" value="C:COPII-coated ER to Golgi transport vesicle"/>
    <property type="evidence" value="ECO:0000318"/>
    <property type="project" value="GO_Central"/>
</dbReference>
<dbReference type="GO" id="GO:0006886">
    <property type="term" value="P:intracellular protein transport"/>
    <property type="evidence" value="ECO:0000318"/>
    <property type="project" value="GO_Central"/>
</dbReference>
<dbReference type="OMA" id="TKDFAFM"/>
<evidence type="ECO:0000256" key="4">
    <source>
        <dbReference type="ARBA" id="ARBA00022729"/>
    </source>
</evidence>